<dbReference type="InterPro" id="IPR001584">
    <property type="entry name" value="Integrase_cat-core"/>
</dbReference>
<keyword evidence="11" id="KW-0808">Transferase</keyword>
<dbReference type="Proteomes" id="UP000765509">
    <property type="component" value="Unassembled WGS sequence"/>
</dbReference>
<keyword evidence="5" id="KW-0255">Endonuclease</keyword>
<keyword evidence="1" id="KW-0815">Transposition</keyword>
<dbReference type="GO" id="GO:0003964">
    <property type="term" value="F:RNA-directed DNA polymerase activity"/>
    <property type="evidence" value="ECO:0007669"/>
    <property type="project" value="UniProtKB-KW"/>
</dbReference>
<evidence type="ECO:0000256" key="4">
    <source>
        <dbReference type="ARBA" id="ARBA00022723"/>
    </source>
</evidence>
<evidence type="ECO:0000256" key="1">
    <source>
        <dbReference type="ARBA" id="ARBA00022578"/>
    </source>
</evidence>
<keyword evidence="9" id="KW-0229">DNA integration</keyword>
<dbReference type="Gene3D" id="3.30.420.10">
    <property type="entry name" value="Ribonuclease H-like superfamily/Ribonuclease H"/>
    <property type="match status" value="1"/>
</dbReference>
<dbReference type="AlphaFoldDB" id="A0A9Q3GGH4"/>
<dbReference type="GO" id="GO:0016787">
    <property type="term" value="F:hydrolase activity"/>
    <property type="evidence" value="ECO:0007669"/>
    <property type="project" value="UniProtKB-KW"/>
</dbReference>
<dbReference type="EMBL" id="AVOT02001296">
    <property type="protein sequence ID" value="MBW0466421.1"/>
    <property type="molecule type" value="Genomic_DNA"/>
</dbReference>
<evidence type="ECO:0000256" key="8">
    <source>
        <dbReference type="ARBA" id="ARBA00022884"/>
    </source>
</evidence>
<dbReference type="PANTHER" id="PTHR42648">
    <property type="entry name" value="TRANSPOSASE, PUTATIVE-RELATED"/>
    <property type="match status" value="1"/>
</dbReference>
<keyword evidence="17" id="KW-1185">Reference proteome</keyword>
<dbReference type="GO" id="GO:0006310">
    <property type="term" value="P:DNA recombination"/>
    <property type="evidence" value="ECO:0007669"/>
    <property type="project" value="UniProtKB-KW"/>
</dbReference>
<dbReference type="Pfam" id="PF25597">
    <property type="entry name" value="SH3_retrovirus"/>
    <property type="match status" value="1"/>
</dbReference>
<feature type="domain" description="Integrase catalytic" evidence="15">
    <location>
        <begin position="1"/>
        <end position="87"/>
    </location>
</feature>
<dbReference type="GO" id="GO:0003887">
    <property type="term" value="F:DNA-directed DNA polymerase activity"/>
    <property type="evidence" value="ECO:0007669"/>
    <property type="project" value="UniProtKB-KW"/>
</dbReference>
<gene>
    <name evidence="16" type="ORF">O181_006136</name>
</gene>
<dbReference type="GO" id="GO:0032196">
    <property type="term" value="P:transposition"/>
    <property type="evidence" value="ECO:0007669"/>
    <property type="project" value="UniProtKB-KW"/>
</dbReference>
<comment type="catalytic activity">
    <reaction evidence="14">
        <text>DNA(n) + a 2'-deoxyribonucleoside 5'-triphosphate = DNA(n+1) + diphosphate</text>
        <dbReference type="Rhea" id="RHEA:22508"/>
        <dbReference type="Rhea" id="RHEA-COMP:17339"/>
        <dbReference type="Rhea" id="RHEA-COMP:17340"/>
        <dbReference type="ChEBI" id="CHEBI:33019"/>
        <dbReference type="ChEBI" id="CHEBI:61560"/>
        <dbReference type="ChEBI" id="CHEBI:173112"/>
        <dbReference type="EC" id="2.7.7.7"/>
    </reaction>
</comment>
<evidence type="ECO:0000256" key="6">
    <source>
        <dbReference type="ARBA" id="ARBA00022801"/>
    </source>
</evidence>
<keyword evidence="4" id="KW-0479">Metal-binding</keyword>
<organism evidence="16 17">
    <name type="scientific">Austropuccinia psidii MF-1</name>
    <dbReference type="NCBI Taxonomy" id="1389203"/>
    <lineage>
        <taxon>Eukaryota</taxon>
        <taxon>Fungi</taxon>
        <taxon>Dikarya</taxon>
        <taxon>Basidiomycota</taxon>
        <taxon>Pucciniomycotina</taxon>
        <taxon>Pucciniomycetes</taxon>
        <taxon>Pucciniales</taxon>
        <taxon>Sphaerophragmiaceae</taxon>
        <taxon>Austropuccinia</taxon>
    </lineage>
</organism>
<dbReference type="GO" id="GO:0005634">
    <property type="term" value="C:nucleus"/>
    <property type="evidence" value="ECO:0007669"/>
    <property type="project" value="UniProtKB-ARBA"/>
</dbReference>
<evidence type="ECO:0000256" key="7">
    <source>
        <dbReference type="ARBA" id="ARBA00022842"/>
    </source>
</evidence>
<keyword evidence="11" id="KW-0239">DNA-directed DNA polymerase</keyword>
<comment type="catalytic activity">
    <reaction evidence="13">
        <text>DNA(n) + a 2'-deoxyribonucleoside 5'-triphosphate = DNA(n+1) + diphosphate</text>
        <dbReference type="Rhea" id="RHEA:22508"/>
        <dbReference type="Rhea" id="RHEA-COMP:17339"/>
        <dbReference type="Rhea" id="RHEA-COMP:17340"/>
        <dbReference type="ChEBI" id="CHEBI:33019"/>
        <dbReference type="ChEBI" id="CHEBI:61560"/>
        <dbReference type="ChEBI" id="CHEBI:173112"/>
        <dbReference type="EC" id="2.7.7.49"/>
    </reaction>
</comment>
<keyword evidence="2" id="KW-0548">Nucleotidyltransferase</keyword>
<evidence type="ECO:0000256" key="2">
    <source>
        <dbReference type="ARBA" id="ARBA00022695"/>
    </source>
</evidence>
<evidence type="ECO:0000313" key="16">
    <source>
        <dbReference type="EMBL" id="MBW0466421.1"/>
    </source>
</evidence>
<evidence type="ECO:0000256" key="13">
    <source>
        <dbReference type="ARBA" id="ARBA00048173"/>
    </source>
</evidence>
<dbReference type="GO" id="GO:0046872">
    <property type="term" value="F:metal ion binding"/>
    <property type="evidence" value="ECO:0007669"/>
    <property type="project" value="UniProtKB-KW"/>
</dbReference>
<dbReference type="OrthoDB" id="4947595at2759"/>
<dbReference type="SUPFAM" id="SSF53098">
    <property type="entry name" value="Ribonuclease H-like"/>
    <property type="match status" value="1"/>
</dbReference>
<dbReference type="InterPro" id="IPR039537">
    <property type="entry name" value="Retrotran_Ty1/copia-like"/>
</dbReference>
<keyword evidence="12" id="KW-0233">DNA recombination</keyword>
<keyword evidence="10" id="KW-0695">RNA-directed DNA polymerase</keyword>
<evidence type="ECO:0000256" key="9">
    <source>
        <dbReference type="ARBA" id="ARBA00022908"/>
    </source>
</evidence>
<dbReference type="InterPro" id="IPR036397">
    <property type="entry name" value="RNaseH_sf"/>
</dbReference>
<dbReference type="GO" id="GO:0004519">
    <property type="term" value="F:endonuclease activity"/>
    <property type="evidence" value="ECO:0007669"/>
    <property type="project" value="UniProtKB-KW"/>
</dbReference>
<evidence type="ECO:0000256" key="10">
    <source>
        <dbReference type="ARBA" id="ARBA00022918"/>
    </source>
</evidence>
<accession>A0A9Q3GGH4</accession>
<evidence type="ECO:0000256" key="3">
    <source>
        <dbReference type="ARBA" id="ARBA00022722"/>
    </source>
</evidence>
<dbReference type="InterPro" id="IPR012337">
    <property type="entry name" value="RNaseH-like_sf"/>
</dbReference>
<dbReference type="InterPro" id="IPR057670">
    <property type="entry name" value="SH3_retrovirus"/>
</dbReference>
<proteinExistence type="predicted"/>
<comment type="caution">
    <text evidence="16">The sequence shown here is derived from an EMBL/GenBank/DDBJ whole genome shotgun (WGS) entry which is preliminary data.</text>
</comment>
<evidence type="ECO:0000256" key="14">
    <source>
        <dbReference type="ARBA" id="ARBA00049244"/>
    </source>
</evidence>
<sequence>MSAAFSTFCDSRGIKLVPTVPYTPTDNGEAERLNRTIGESARTILHSSGLPDKFWSYAYHVATYLHNRLPNKRMNEVTPVEILLGIKPSPSTLYQFCTKAIIQIPNTTQPKLSQHAYEAILIGYPESGRGWVFYLPPNTSIIHLTQDVFPNTLQAPLVKSGHPIKLSLNTLLN</sequence>
<name>A0A9Q3GGH4_9BASI</name>
<keyword evidence="7" id="KW-0460">Magnesium</keyword>
<keyword evidence="3" id="KW-0540">Nuclease</keyword>
<keyword evidence="6" id="KW-0378">Hydrolase</keyword>
<keyword evidence="8" id="KW-0694">RNA-binding</keyword>
<dbReference type="PROSITE" id="PS50994">
    <property type="entry name" value="INTEGRASE"/>
    <property type="match status" value="1"/>
</dbReference>
<evidence type="ECO:0000256" key="12">
    <source>
        <dbReference type="ARBA" id="ARBA00023172"/>
    </source>
</evidence>
<evidence type="ECO:0000259" key="15">
    <source>
        <dbReference type="PROSITE" id="PS50994"/>
    </source>
</evidence>
<dbReference type="GO" id="GO:0003723">
    <property type="term" value="F:RNA binding"/>
    <property type="evidence" value="ECO:0007669"/>
    <property type="project" value="UniProtKB-KW"/>
</dbReference>
<dbReference type="PANTHER" id="PTHR42648:SF11">
    <property type="entry name" value="TRANSPOSON TY4-P GAG-POL POLYPROTEIN"/>
    <property type="match status" value="1"/>
</dbReference>
<evidence type="ECO:0000256" key="11">
    <source>
        <dbReference type="ARBA" id="ARBA00022932"/>
    </source>
</evidence>
<evidence type="ECO:0000256" key="5">
    <source>
        <dbReference type="ARBA" id="ARBA00022759"/>
    </source>
</evidence>
<reference evidence="16" key="1">
    <citation type="submission" date="2021-03" db="EMBL/GenBank/DDBJ databases">
        <title>Draft genome sequence of rust myrtle Austropuccinia psidii MF-1, a brazilian biotype.</title>
        <authorList>
            <person name="Quecine M.C."/>
            <person name="Pachon D.M.R."/>
            <person name="Bonatelli M.L."/>
            <person name="Correr F.H."/>
            <person name="Franceschini L.M."/>
            <person name="Leite T.F."/>
            <person name="Margarido G.R.A."/>
            <person name="Almeida C.A."/>
            <person name="Ferrarezi J.A."/>
            <person name="Labate C.A."/>
        </authorList>
    </citation>
    <scope>NUCLEOTIDE SEQUENCE</scope>
    <source>
        <strain evidence="16">MF-1</strain>
    </source>
</reference>
<protein>
    <recommendedName>
        <fullName evidence="15">Integrase catalytic domain-containing protein</fullName>
    </recommendedName>
</protein>
<dbReference type="GO" id="GO:0015074">
    <property type="term" value="P:DNA integration"/>
    <property type="evidence" value="ECO:0007669"/>
    <property type="project" value="UniProtKB-KW"/>
</dbReference>
<evidence type="ECO:0000313" key="17">
    <source>
        <dbReference type="Proteomes" id="UP000765509"/>
    </source>
</evidence>